<evidence type="ECO:0000313" key="3">
    <source>
        <dbReference type="Proteomes" id="UP001605036"/>
    </source>
</evidence>
<evidence type="ECO:0000313" key="2">
    <source>
        <dbReference type="EMBL" id="KAL2641878.1"/>
    </source>
</evidence>
<reference evidence="2 3" key="1">
    <citation type="submission" date="2024-09" db="EMBL/GenBank/DDBJ databases">
        <title>Chromosome-scale assembly of Riccia fluitans.</title>
        <authorList>
            <person name="Paukszto L."/>
            <person name="Sawicki J."/>
            <person name="Karawczyk K."/>
            <person name="Piernik-Szablinska J."/>
            <person name="Szczecinska M."/>
            <person name="Mazdziarz M."/>
        </authorList>
    </citation>
    <scope>NUCLEOTIDE SEQUENCE [LARGE SCALE GENOMIC DNA]</scope>
    <source>
        <strain evidence="2">Rf_01</strain>
        <tissue evidence="2">Aerial parts of the thallus</tissue>
    </source>
</reference>
<dbReference type="Proteomes" id="UP001605036">
    <property type="component" value="Unassembled WGS sequence"/>
</dbReference>
<feature type="region of interest" description="Disordered" evidence="1">
    <location>
        <begin position="1"/>
        <end position="37"/>
    </location>
</feature>
<organism evidence="2 3">
    <name type="scientific">Riccia fluitans</name>
    <dbReference type="NCBI Taxonomy" id="41844"/>
    <lineage>
        <taxon>Eukaryota</taxon>
        <taxon>Viridiplantae</taxon>
        <taxon>Streptophyta</taxon>
        <taxon>Embryophyta</taxon>
        <taxon>Marchantiophyta</taxon>
        <taxon>Marchantiopsida</taxon>
        <taxon>Marchantiidae</taxon>
        <taxon>Marchantiales</taxon>
        <taxon>Ricciaceae</taxon>
        <taxon>Riccia</taxon>
    </lineage>
</organism>
<evidence type="ECO:0000256" key="1">
    <source>
        <dbReference type="SAM" id="MobiDB-lite"/>
    </source>
</evidence>
<protein>
    <submittedName>
        <fullName evidence="2">Uncharacterized protein</fullName>
    </submittedName>
</protein>
<dbReference type="AlphaFoldDB" id="A0ABD1Z267"/>
<feature type="compositionally biased region" description="Polar residues" evidence="1">
    <location>
        <begin position="112"/>
        <end position="126"/>
    </location>
</feature>
<gene>
    <name evidence="2" type="ORF">R1flu_009465</name>
</gene>
<accession>A0ABD1Z267</accession>
<proteinExistence type="predicted"/>
<keyword evidence="3" id="KW-1185">Reference proteome</keyword>
<dbReference type="EMBL" id="JBHFFA010000002">
    <property type="protein sequence ID" value="KAL2641878.1"/>
    <property type="molecule type" value="Genomic_DNA"/>
</dbReference>
<feature type="region of interest" description="Disordered" evidence="1">
    <location>
        <begin position="75"/>
        <end position="126"/>
    </location>
</feature>
<feature type="compositionally biased region" description="Basic and acidic residues" evidence="1">
    <location>
        <begin position="95"/>
        <end position="111"/>
    </location>
</feature>
<name>A0ABD1Z267_9MARC</name>
<sequence>MGKSRNPLPSSPAAAEQQKKFKTRKLNRSECPKLLPGEENTIGIEAASVRRMISIEGGRLFVDLPLYRDAVDTGQKAHFLPRDPEKDLISQSSTDAKEPQKVVNCRPDDYQKGSTSDKQGQRSGSKGSVFDTTLLDFDIVELIETLTGIFDNSALWTSTC</sequence>
<comment type="caution">
    <text evidence="2">The sequence shown here is derived from an EMBL/GenBank/DDBJ whole genome shotgun (WGS) entry which is preliminary data.</text>
</comment>